<dbReference type="CDD" id="cd04301">
    <property type="entry name" value="NAT_SF"/>
    <property type="match status" value="1"/>
</dbReference>
<evidence type="ECO:0000259" key="1">
    <source>
        <dbReference type="PROSITE" id="PS51186"/>
    </source>
</evidence>
<organism evidence="2 3">
    <name type="scientific">Myroides marinus</name>
    <dbReference type="NCBI Taxonomy" id="703342"/>
    <lineage>
        <taxon>Bacteria</taxon>
        <taxon>Pseudomonadati</taxon>
        <taxon>Bacteroidota</taxon>
        <taxon>Flavobacteriia</taxon>
        <taxon>Flavobacteriales</taxon>
        <taxon>Flavobacteriaceae</taxon>
        <taxon>Myroides</taxon>
    </lineage>
</organism>
<name>A0A163VWB2_9FLAO</name>
<dbReference type="EMBL" id="LQNU01000083">
    <property type="protein sequence ID" value="KZE75490.1"/>
    <property type="molecule type" value="Genomic_DNA"/>
</dbReference>
<reference evidence="2 3" key="1">
    <citation type="submission" date="2016-01" db="EMBL/GenBank/DDBJ databases">
        <title>Whole genome sequencing of Myroides marinus L41.</title>
        <authorList>
            <person name="Hong K.W."/>
        </authorList>
    </citation>
    <scope>NUCLEOTIDE SEQUENCE [LARGE SCALE GENOMIC DNA]</scope>
    <source>
        <strain evidence="2 3">L41</strain>
    </source>
</reference>
<feature type="domain" description="N-acetyltransferase" evidence="1">
    <location>
        <begin position="3"/>
        <end position="149"/>
    </location>
</feature>
<dbReference type="Proteomes" id="UP000076630">
    <property type="component" value="Unassembled WGS sequence"/>
</dbReference>
<dbReference type="InterPro" id="IPR016181">
    <property type="entry name" value="Acyl_CoA_acyltransferase"/>
</dbReference>
<evidence type="ECO:0000313" key="2">
    <source>
        <dbReference type="EMBL" id="KZE75490.1"/>
    </source>
</evidence>
<keyword evidence="2" id="KW-0808">Transferase</keyword>
<gene>
    <name evidence="2" type="ORF">AV926_01775</name>
</gene>
<sequence>MLNIVRTNSDNTDFLNLITHLDQYLRVLDGEDHSFFAQFNKVDHINHVIVIYLDNVAVACGAIKEYEVGTMEVKRMFTSPATRGKGIASTVLRELEQWSLELGYTRCILEMGKLQTQAEILYRKNNYTVIPNYGQYEGVESSLCFEKLL</sequence>
<accession>A0A163VWB2</accession>
<comment type="caution">
    <text evidence="2">The sequence shown here is derived from an EMBL/GenBank/DDBJ whole genome shotgun (WGS) entry which is preliminary data.</text>
</comment>
<dbReference type="PROSITE" id="PS51186">
    <property type="entry name" value="GNAT"/>
    <property type="match status" value="1"/>
</dbReference>
<dbReference type="Pfam" id="PF00583">
    <property type="entry name" value="Acetyltransf_1"/>
    <property type="match status" value="1"/>
</dbReference>
<dbReference type="SUPFAM" id="SSF55729">
    <property type="entry name" value="Acyl-CoA N-acyltransferases (Nat)"/>
    <property type="match status" value="1"/>
</dbReference>
<dbReference type="InterPro" id="IPR000182">
    <property type="entry name" value="GNAT_dom"/>
</dbReference>
<dbReference type="AlphaFoldDB" id="A0A163VWB2"/>
<dbReference type="Gene3D" id="3.40.630.30">
    <property type="match status" value="1"/>
</dbReference>
<protein>
    <submittedName>
        <fullName evidence="2">GNAT family acetyltransferase</fullName>
    </submittedName>
</protein>
<dbReference type="GO" id="GO:0016747">
    <property type="term" value="F:acyltransferase activity, transferring groups other than amino-acyl groups"/>
    <property type="evidence" value="ECO:0007669"/>
    <property type="project" value="InterPro"/>
</dbReference>
<evidence type="ECO:0000313" key="3">
    <source>
        <dbReference type="Proteomes" id="UP000076630"/>
    </source>
</evidence>
<dbReference type="OrthoDB" id="9803233at2"/>
<proteinExistence type="predicted"/>
<keyword evidence="3" id="KW-1185">Reference proteome</keyword>
<dbReference type="RefSeq" id="WP_038985916.1">
    <property type="nucleotide sequence ID" value="NZ_JWJO01000018.1"/>
</dbReference>